<keyword evidence="3" id="KW-0520">NAD</keyword>
<dbReference type="PROSITE" id="PS00671">
    <property type="entry name" value="D_2_HYDROXYACID_DH_3"/>
    <property type="match status" value="1"/>
</dbReference>
<dbReference type="FunFam" id="3.40.50.720:FF:000203">
    <property type="entry name" value="D-3-phosphoglycerate dehydrogenase (SerA)"/>
    <property type="match status" value="1"/>
</dbReference>
<dbReference type="Gene3D" id="3.40.50.720">
    <property type="entry name" value="NAD(P)-binding Rossmann-like Domain"/>
    <property type="match status" value="2"/>
</dbReference>
<evidence type="ECO:0000313" key="7">
    <source>
        <dbReference type="EMBL" id="GGH33407.1"/>
    </source>
</evidence>
<dbReference type="GO" id="GO:0016616">
    <property type="term" value="F:oxidoreductase activity, acting on the CH-OH group of donors, NAD or NADP as acceptor"/>
    <property type="evidence" value="ECO:0007669"/>
    <property type="project" value="InterPro"/>
</dbReference>
<dbReference type="SUPFAM" id="SSF52283">
    <property type="entry name" value="Formate/glycerate dehydrogenase catalytic domain-like"/>
    <property type="match status" value="1"/>
</dbReference>
<comment type="similarity">
    <text evidence="1 4">Belongs to the D-isomer specific 2-hydroxyacid dehydrogenase family.</text>
</comment>
<dbReference type="PROSITE" id="PS00065">
    <property type="entry name" value="D_2_HYDROXYACID_DH_1"/>
    <property type="match status" value="1"/>
</dbReference>
<feature type="domain" description="D-isomer specific 2-hydroxyacid dehydrogenase catalytic" evidence="5">
    <location>
        <begin position="6"/>
        <end position="315"/>
    </location>
</feature>
<evidence type="ECO:0000256" key="1">
    <source>
        <dbReference type="ARBA" id="ARBA00005854"/>
    </source>
</evidence>
<dbReference type="InterPro" id="IPR029752">
    <property type="entry name" value="D-isomer_DH_CS1"/>
</dbReference>
<reference evidence="7" key="2">
    <citation type="submission" date="2020-09" db="EMBL/GenBank/DDBJ databases">
        <authorList>
            <person name="Sun Q."/>
            <person name="Zhou Y."/>
        </authorList>
    </citation>
    <scope>NUCLEOTIDE SEQUENCE</scope>
    <source>
        <strain evidence="7">CGMCC 1.15794</strain>
    </source>
</reference>
<comment type="caution">
    <text evidence="7">The sequence shown here is derived from an EMBL/GenBank/DDBJ whole genome shotgun (WGS) entry which is preliminary data.</text>
</comment>
<protein>
    <submittedName>
        <fullName evidence="7">2-hydroxyacid dehydrogenase</fullName>
    </submittedName>
</protein>
<name>A0A917IAM7_9MICO</name>
<dbReference type="Proteomes" id="UP000657592">
    <property type="component" value="Unassembled WGS sequence"/>
</dbReference>
<accession>A0A917IAM7</accession>
<keyword evidence="8" id="KW-1185">Reference proteome</keyword>
<dbReference type="RefSeq" id="WP_188754221.1">
    <property type="nucleotide sequence ID" value="NZ_BMJY01000001.1"/>
</dbReference>
<dbReference type="InterPro" id="IPR006140">
    <property type="entry name" value="D-isomer_DH_NAD-bd"/>
</dbReference>
<dbReference type="Pfam" id="PF00389">
    <property type="entry name" value="2-Hacid_dh"/>
    <property type="match status" value="1"/>
</dbReference>
<evidence type="ECO:0000259" key="5">
    <source>
        <dbReference type="Pfam" id="PF00389"/>
    </source>
</evidence>
<evidence type="ECO:0000256" key="3">
    <source>
        <dbReference type="ARBA" id="ARBA00023027"/>
    </source>
</evidence>
<dbReference type="Pfam" id="PF02826">
    <property type="entry name" value="2-Hacid_dh_C"/>
    <property type="match status" value="1"/>
</dbReference>
<organism evidence="7 8">
    <name type="scientific">Microbacterium album</name>
    <dbReference type="NCBI Taxonomy" id="2053191"/>
    <lineage>
        <taxon>Bacteria</taxon>
        <taxon>Bacillati</taxon>
        <taxon>Actinomycetota</taxon>
        <taxon>Actinomycetes</taxon>
        <taxon>Micrococcales</taxon>
        <taxon>Microbacteriaceae</taxon>
        <taxon>Microbacterium</taxon>
    </lineage>
</organism>
<dbReference type="InterPro" id="IPR036291">
    <property type="entry name" value="NAD(P)-bd_dom_sf"/>
</dbReference>
<keyword evidence="2 4" id="KW-0560">Oxidoreductase</keyword>
<dbReference type="AlphaFoldDB" id="A0A917IAM7"/>
<evidence type="ECO:0000256" key="2">
    <source>
        <dbReference type="ARBA" id="ARBA00023002"/>
    </source>
</evidence>
<dbReference type="InterPro" id="IPR006139">
    <property type="entry name" value="D-isomer_2_OHA_DH_cat_dom"/>
</dbReference>
<evidence type="ECO:0000256" key="4">
    <source>
        <dbReference type="RuleBase" id="RU003719"/>
    </source>
</evidence>
<evidence type="ECO:0000313" key="8">
    <source>
        <dbReference type="Proteomes" id="UP000657592"/>
    </source>
</evidence>
<dbReference type="PANTHER" id="PTHR10996">
    <property type="entry name" value="2-HYDROXYACID DEHYDROGENASE-RELATED"/>
    <property type="match status" value="1"/>
</dbReference>
<evidence type="ECO:0000259" key="6">
    <source>
        <dbReference type="Pfam" id="PF02826"/>
    </source>
</evidence>
<dbReference type="InterPro" id="IPR029753">
    <property type="entry name" value="D-isomer_DH_CS"/>
</dbReference>
<dbReference type="GO" id="GO:0051287">
    <property type="term" value="F:NAD binding"/>
    <property type="evidence" value="ECO:0007669"/>
    <property type="project" value="InterPro"/>
</dbReference>
<gene>
    <name evidence="7" type="ORF">GCM10010921_00310</name>
</gene>
<dbReference type="SUPFAM" id="SSF51735">
    <property type="entry name" value="NAD(P)-binding Rossmann-fold domains"/>
    <property type="match status" value="1"/>
</dbReference>
<dbReference type="EMBL" id="BMJY01000001">
    <property type="protein sequence ID" value="GGH33407.1"/>
    <property type="molecule type" value="Genomic_DNA"/>
</dbReference>
<sequence>MTYRVLFLNPLKDYIDGLREATPEGFELTVLPAGTTVSDMCRAAEDADFLISGVEVAEEVFRAAKKVRFVQYMSSGYGQLPLPVLNELGIPVAQMKTHSISVGEHAVALILTLLRRIPSSMQLLREGKWRPDLDETSYGELFGKTVGIVGLGNIGRWIGRIVHHGFGAEVIYYDAAEIPLTLSELIAAKPVPLDELMSRSDVVCVSLPLNAESEKLIGAEQLALMRSSGILVNVGRGEVIDEAALIRALRDRAIAGAGLDVYAVEPLSLSSELLTLPNVVCTPHMAGVGWENVQRRIAAVWSNIQLAARGDAPSGVITETKRAPQLSAMT</sequence>
<dbReference type="InterPro" id="IPR050223">
    <property type="entry name" value="D-isomer_2-hydroxyacid_DH"/>
</dbReference>
<feature type="domain" description="D-isomer specific 2-hydroxyacid dehydrogenase NAD-binding" evidence="6">
    <location>
        <begin position="107"/>
        <end position="286"/>
    </location>
</feature>
<reference evidence="7" key="1">
    <citation type="journal article" date="2014" name="Int. J. Syst. Evol. Microbiol.">
        <title>Complete genome sequence of Corynebacterium casei LMG S-19264T (=DSM 44701T), isolated from a smear-ripened cheese.</title>
        <authorList>
            <consortium name="US DOE Joint Genome Institute (JGI-PGF)"/>
            <person name="Walter F."/>
            <person name="Albersmeier A."/>
            <person name="Kalinowski J."/>
            <person name="Ruckert C."/>
        </authorList>
    </citation>
    <scope>NUCLEOTIDE SEQUENCE</scope>
    <source>
        <strain evidence="7">CGMCC 1.15794</strain>
    </source>
</reference>
<proteinExistence type="inferred from homology"/>